<evidence type="ECO:0000256" key="1">
    <source>
        <dbReference type="ARBA" id="ARBA00022603"/>
    </source>
</evidence>
<dbReference type="PANTHER" id="PTHR47313">
    <property type="entry name" value="RIBOSOMAL RNA LARGE SUBUNIT METHYLTRANSFERASE K/L"/>
    <property type="match status" value="1"/>
</dbReference>
<proteinExistence type="predicted"/>
<dbReference type="Gene3D" id="3.40.50.150">
    <property type="entry name" value="Vaccinia Virus protein VP39"/>
    <property type="match status" value="1"/>
</dbReference>
<dbReference type="GO" id="GO:0070043">
    <property type="term" value="F:rRNA (guanine-N7-)-methyltransferase activity"/>
    <property type="evidence" value="ECO:0007669"/>
    <property type="project" value="TreeGrafter"/>
</dbReference>
<evidence type="ECO:0000259" key="6">
    <source>
        <dbReference type="Pfam" id="PF22020"/>
    </source>
</evidence>
<dbReference type="GO" id="GO:0003723">
    <property type="term" value="F:RNA binding"/>
    <property type="evidence" value="ECO:0007669"/>
    <property type="project" value="InterPro"/>
</dbReference>
<dbReference type="PANTHER" id="PTHR47313:SF1">
    <property type="entry name" value="RIBOSOMAL RNA LARGE SUBUNIT METHYLTRANSFERASE K_L"/>
    <property type="match status" value="1"/>
</dbReference>
<comment type="caution">
    <text evidence="7">The sequence shown here is derived from an EMBL/GenBank/DDBJ whole genome shotgun (WGS) entry which is preliminary data.</text>
</comment>
<dbReference type="Pfam" id="PF01170">
    <property type="entry name" value="UPF0020"/>
    <property type="match status" value="1"/>
</dbReference>
<dbReference type="SUPFAM" id="SSF53335">
    <property type="entry name" value="S-adenosyl-L-methionine-dependent methyltransferases"/>
    <property type="match status" value="1"/>
</dbReference>
<keyword evidence="8" id="KW-1185">Reference proteome</keyword>
<dbReference type="Gene3D" id="3.30.2130.30">
    <property type="match status" value="1"/>
</dbReference>
<evidence type="ECO:0000259" key="5">
    <source>
        <dbReference type="Pfam" id="PF02926"/>
    </source>
</evidence>
<organism evidence="7 8">
    <name type="scientific">Rhabdonatronobacter sediminivivens</name>
    <dbReference type="NCBI Taxonomy" id="2743469"/>
    <lineage>
        <taxon>Bacteria</taxon>
        <taxon>Pseudomonadati</taxon>
        <taxon>Pseudomonadota</taxon>
        <taxon>Alphaproteobacteria</taxon>
        <taxon>Rhodobacterales</taxon>
        <taxon>Paracoccaceae</taxon>
        <taxon>Rhabdonatronobacter</taxon>
    </lineage>
</organism>
<evidence type="ECO:0000313" key="7">
    <source>
        <dbReference type="EMBL" id="NYS24218.1"/>
    </source>
</evidence>
<dbReference type="EMBL" id="JACBXS010000006">
    <property type="protein sequence ID" value="NYS24218.1"/>
    <property type="molecule type" value="Genomic_DNA"/>
</dbReference>
<feature type="compositionally biased region" description="Basic residues" evidence="3">
    <location>
        <begin position="1"/>
        <end position="11"/>
    </location>
</feature>
<protein>
    <submittedName>
        <fullName evidence="7">Class I SAM-dependent RNA methyltransferase</fullName>
    </submittedName>
</protein>
<reference evidence="7 8" key="1">
    <citation type="journal article" date="2000" name="Arch. Microbiol.">
        <title>Rhodobaca bogoriensis gen. nov. and sp. nov., an alkaliphilic purple nonsulfur bacterium from African Rift Valley soda lakes.</title>
        <authorList>
            <person name="Milford A.D."/>
            <person name="Achenbach L.A."/>
            <person name="Jung D.O."/>
            <person name="Madigan M.T."/>
        </authorList>
    </citation>
    <scope>NUCLEOTIDE SEQUENCE [LARGE SCALE GENOMIC DNA]</scope>
    <source>
        <strain evidence="7 8">2376</strain>
    </source>
</reference>
<feature type="domain" description="THUMP" evidence="5">
    <location>
        <begin position="93"/>
        <end position="169"/>
    </location>
</feature>
<dbReference type="AlphaFoldDB" id="A0A7Z0KZA5"/>
<feature type="region of interest" description="Disordered" evidence="3">
    <location>
        <begin position="1"/>
        <end position="26"/>
    </location>
</feature>
<dbReference type="InterPro" id="IPR000241">
    <property type="entry name" value="RlmKL-like_Mtase"/>
</dbReference>
<dbReference type="CDD" id="cd11715">
    <property type="entry name" value="THUMP_AdoMetMT"/>
    <property type="match status" value="1"/>
</dbReference>
<dbReference type="InterPro" id="IPR054170">
    <property type="entry name" value="RlmL_1st"/>
</dbReference>
<keyword evidence="2 7" id="KW-0808">Transferase</keyword>
<keyword evidence="1 7" id="KW-0489">Methyltransferase</keyword>
<evidence type="ECO:0000313" key="8">
    <source>
        <dbReference type="Proteomes" id="UP000529417"/>
    </source>
</evidence>
<name>A0A7Z0KZA5_9RHOB</name>
<sequence length="392" mass="41098">MAGRRDHHRKSTRDPAPHTPAPAQGELFLTAPPGLEDALRDEAAALGFAAPQVVPGGVLVTGCLAQAMRANLLLRGAGRVLLRVAAFRALHLAQLDKRARRVPWEEFLRPDTPVRIEATCQRSRVYHEGAAVQRVAGAIADRVGAPQDPEAPLRVMVRIEDDLCTLSIDTSGAPLHRRGTKLAVGKAPLRETLAALFLRQCGYDGQEPVVDPMCGSGTIVIEAAAIAAGLPPGGVRSFAFEGLAGFDPRAWEALRAQHSAAAQTALRFHGADRDAGAVAMAQDNAARAGVGDFCSFQQAPVSALMPPPGPSGLVMVNPPYGARIGARHMLHAVYGALGQTLRARFAGWRVGVVTSDGGLAASTGLPFGPPGPPVPHGPLKIRLYQTGPLRGG</sequence>
<dbReference type="Proteomes" id="UP000529417">
    <property type="component" value="Unassembled WGS sequence"/>
</dbReference>
<dbReference type="InterPro" id="IPR029063">
    <property type="entry name" value="SAM-dependent_MTases_sf"/>
</dbReference>
<dbReference type="PROSITE" id="PS01261">
    <property type="entry name" value="UPF0020"/>
    <property type="match status" value="1"/>
</dbReference>
<gene>
    <name evidence="7" type="ORF">HUK65_04365</name>
</gene>
<accession>A0A7Z0KZA5</accession>
<dbReference type="Pfam" id="PF22020">
    <property type="entry name" value="RlmL_1st"/>
    <property type="match status" value="1"/>
</dbReference>
<dbReference type="InterPro" id="IPR004114">
    <property type="entry name" value="THUMP_dom"/>
</dbReference>
<dbReference type="GO" id="GO:0008990">
    <property type="term" value="F:rRNA (guanine-N2-)-methyltransferase activity"/>
    <property type="evidence" value="ECO:0007669"/>
    <property type="project" value="TreeGrafter"/>
</dbReference>
<evidence type="ECO:0000259" key="4">
    <source>
        <dbReference type="Pfam" id="PF01170"/>
    </source>
</evidence>
<feature type="domain" description="Ribosomal RNA large subunit methyltransferase K/L-like methyltransferase" evidence="4">
    <location>
        <begin position="178"/>
        <end position="356"/>
    </location>
</feature>
<evidence type="ECO:0000256" key="2">
    <source>
        <dbReference type="ARBA" id="ARBA00022679"/>
    </source>
</evidence>
<evidence type="ECO:0000256" key="3">
    <source>
        <dbReference type="SAM" id="MobiDB-lite"/>
    </source>
</evidence>
<dbReference type="Pfam" id="PF02926">
    <property type="entry name" value="THUMP"/>
    <property type="match status" value="1"/>
</dbReference>
<feature type="domain" description="RlmL ferredoxin-like" evidence="6">
    <location>
        <begin position="26"/>
        <end position="81"/>
    </location>
</feature>
<dbReference type="InterPro" id="IPR053943">
    <property type="entry name" value="RlmKL-like_Mtase_CS"/>
</dbReference>